<dbReference type="GO" id="GO:0009279">
    <property type="term" value="C:cell outer membrane"/>
    <property type="evidence" value="ECO:0007669"/>
    <property type="project" value="UniProtKB-SubCell"/>
</dbReference>
<dbReference type="InterPro" id="IPR012910">
    <property type="entry name" value="Plug_dom"/>
</dbReference>
<dbReference type="Pfam" id="PF07715">
    <property type="entry name" value="Plug"/>
    <property type="match status" value="1"/>
</dbReference>
<dbReference type="PROSITE" id="PS52016">
    <property type="entry name" value="TONB_DEPENDENT_REC_3"/>
    <property type="match status" value="1"/>
</dbReference>
<accession>A0A1I3N6G5</accession>
<evidence type="ECO:0000259" key="11">
    <source>
        <dbReference type="Pfam" id="PF00593"/>
    </source>
</evidence>
<proteinExistence type="inferred from homology"/>
<evidence type="ECO:0000256" key="10">
    <source>
        <dbReference type="SAM" id="SignalP"/>
    </source>
</evidence>
<evidence type="ECO:0000256" key="9">
    <source>
        <dbReference type="RuleBase" id="RU003357"/>
    </source>
</evidence>
<evidence type="ECO:0000256" key="5">
    <source>
        <dbReference type="ARBA" id="ARBA00023077"/>
    </source>
</evidence>
<dbReference type="Gene3D" id="2.170.130.10">
    <property type="entry name" value="TonB-dependent receptor, plug domain"/>
    <property type="match status" value="1"/>
</dbReference>
<dbReference type="InterPro" id="IPR036942">
    <property type="entry name" value="Beta-barrel_TonB_sf"/>
</dbReference>
<evidence type="ECO:0000256" key="3">
    <source>
        <dbReference type="ARBA" id="ARBA00022452"/>
    </source>
</evidence>
<keyword evidence="7 8" id="KW-0998">Cell outer membrane</keyword>
<keyword evidence="13" id="KW-0675">Receptor</keyword>
<evidence type="ECO:0000256" key="1">
    <source>
        <dbReference type="ARBA" id="ARBA00004571"/>
    </source>
</evidence>
<keyword evidence="5 9" id="KW-0798">TonB box</keyword>
<keyword evidence="3 8" id="KW-1134">Transmembrane beta strand</keyword>
<dbReference type="InterPro" id="IPR010104">
    <property type="entry name" value="TonB_rcpt_bac"/>
</dbReference>
<keyword evidence="4 8" id="KW-0812">Transmembrane</keyword>
<dbReference type="RefSeq" id="WP_074887252.1">
    <property type="nucleotide sequence ID" value="NZ_FORC01000004.1"/>
</dbReference>
<dbReference type="InterPro" id="IPR000531">
    <property type="entry name" value="Beta-barrel_TonB"/>
</dbReference>
<protein>
    <submittedName>
        <fullName evidence="13">TonB-dependent receptor</fullName>
    </submittedName>
</protein>
<keyword evidence="2 8" id="KW-0813">Transport</keyword>
<name>A0A1I3N6G5_9GAMM</name>
<reference evidence="14" key="1">
    <citation type="submission" date="2016-10" db="EMBL/GenBank/DDBJ databases">
        <authorList>
            <person name="Varghese N."/>
            <person name="Submissions S."/>
        </authorList>
    </citation>
    <scope>NUCLEOTIDE SEQUENCE [LARGE SCALE GENOMIC DNA]</scope>
    <source>
        <strain evidence="14">LMG 22563</strain>
    </source>
</reference>
<keyword evidence="14" id="KW-1185">Reference proteome</keyword>
<dbReference type="Proteomes" id="UP000183018">
    <property type="component" value="Unassembled WGS sequence"/>
</dbReference>
<dbReference type="AlphaFoldDB" id="A0A1I3N6G5"/>
<dbReference type="InterPro" id="IPR037066">
    <property type="entry name" value="Plug_dom_sf"/>
</dbReference>
<evidence type="ECO:0000256" key="4">
    <source>
        <dbReference type="ARBA" id="ARBA00022692"/>
    </source>
</evidence>
<organism evidence="13 14">
    <name type="scientific">Phytopseudomonas argentinensis</name>
    <dbReference type="NCBI Taxonomy" id="289370"/>
    <lineage>
        <taxon>Bacteria</taxon>
        <taxon>Pseudomonadati</taxon>
        <taxon>Pseudomonadota</taxon>
        <taxon>Gammaproteobacteria</taxon>
        <taxon>Pseudomonadales</taxon>
        <taxon>Pseudomonadaceae</taxon>
        <taxon>Phytopseudomonas</taxon>
    </lineage>
</organism>
<dbReference type="PANTHER" id="PTHR40980">
    <property type="entry name" value="PLUG DOMAIN-CONTAINING PROTEIN"/>
    <property type="match status" value="1"/>
</dbReference>
<sequence length="824" mass="90689">MAKPFRHSRNAGFRISLLTIAISAAPAWAEEAIERVEVIGQAASIDKALREQKSADSIKSVVHADGVGQLPDDNAAEALQRIPGLSVERDQGEGRFVSVRGIAPDLNSVTINGTLVPAPEGDRRAVALDVLPAELVQSLSVVKSLTPDMDANSLGGTIEVESLSAFDHDGLFYTLSGEGSHDTNVSKNSPKLSGAISDRFSLGDGTDNFGVAAAFSWQKRKFGSENVETGGAWDFDDGARLGEVEQRDYEITRERTGFGLNFDYQPDDYSNYYLRTLYSKFKDTETRNAAGVEFADAQASGERGDAEGWRDLKSRQDTQEIQSYVFGGERMIDLWTISGQAGYSQATEKDPGGIAGAEFVGDFENVGFDGTRKPRVSVGGDFYDPASFTLDEVEWEKVSGKDREKNIRLDLARDYDLAGNASQVKFGGKLSRRDKTSDTKVWVYDDFSGVGLDGLQSGNVDYSLGNYGNGISAGAIKDLIGGLDRDAFYDEENSRINDFDMREDINAAYLMNSLDIDDWRFIAGLRYEGTEFEAKGTGLRDGVYESTQSRIRYDHWLPGLHARYQLSPSTAVRAAWTNTVVRPTFGQLAPGFAIDGGDASFGNPDLKPLESMNVDLGIEHYMGRAGVVSGFLFYKDIDNFIYNTDLAGSGAWVDFDEALSFENGSSAKLYGVELAYSQKFDWLPAPWNGVLLGANLTLSKSDASIEGRGAKRTIDLPNQSDTVGNLMLGWENDRFNLRVAANYKSSYLYEIGSVEDKRNDLYVDDQLFVDFKAGYFITPALQLTFEAQNITDESYYLYTGRHAYNAQYEEYGPTYKVGLTLTHF</sequence>
<evidence type="ECO:0000256" key="7">
    <source>
        <dbReference type="ARBA" id="ARBA00023237"/>
    </source>
</evidence>
<dbReference type="CDD" id="cd01347">
    <property type="entry name" value="ligand_gated_channel"/>
    <property type="match status" value="1"/>
</dbReference>
<comment type="subcellular location">
    <subcellularLocation>
        <location evidence="1 8">Cell outer membrane</location>
        <topology evidence="1 8">Multi-pass membrane protein</topology>
    </subcellularLocation>
</comment>
<keyword evidence="10" id="KW-0732">Signal</keyword>
<feature type="signal peptide" evidence="10">
    <location>
        <begin position="1"/>
        <end position="29"/>
    </location>
</feature>
<keyword evidence="6 8" id="KW-0472">Membrane</keyword>
<dbReference type="InterPro" id="IPR039426">
    <property type="entry name" value="TonB-dep_rcpt-like"/>
</dbReference>
<dbReference type="NCBIfam" id="TIGR01782">
    <property type="entry name" value="TonB-Xanth-Caul"/>
    <property type="match status" value="1"/>
</dbReference>
<gene>
    <name evidence="13" type="ORF">SAMN05216602_3631</name>
</gene>
<evidence type="ECO:0000259" key="12">
    <source>
        <dbReference type="Pfam" id="PF07715"/>
    </source>
</evidence>
<feature type="chain" id="PRO_5044373078" evidence="10">
    <location>
        <begin position="30"/>
        <end position="824"/>
    </location>
</feature>
<feature type="domain" description="TonB-dependent receptor-like beta-barrel" evidence="11">
    <location>
        <begin position="364"/>
        <end position="790"/>
    </location>
</feature>
<evidence type="ECO:0000313" key="13">
    <source>
        <dbReference type="EMBL" id="SFJ04620.1"/>
    </source>
</evidence>
<dbReference type="Gene3D" id="2.40.170.20">
    <property type="entry name" value="TonB-dependent receptor, beta-barrel domain"/>
    <property type="match status" value="1"/>
</dbReference>
<dbReference type="STRING" id="289370.SAMN05216602_3631"/>
<comment type="similarity">
    <text evidence="8 9">Belongs to the TonB-dependent receptor family.</text>
</comment>
<feature type="domain" description="TonB-dependent receptor plug" evidence="12">
    <location>
        <begin position="53"/>
        <end position="157"/>
    </location>
</feature>
<evidence type="ECO:0000313" key="14">
    <source>
        <dbReference type="Proteomes" id="UP000183018"/>
    </source>
</evidence>
<evidence type="ECO:0000256" key="8">
    <source>
        <dbReference type="PROSITE-ProRule" id="PRU01360"/>
    </source>
</evidence>
<evidence type="ECO:0000256" key="6">
    <source>
        <dbReference type="ARBA" id="ARBA00023136"/>
    </source>
</evidence>
<dbReference type="EMBL" id="FORC01000004">
    <property type="protein sequence ID" value="SFJ04620.1"/>
    <property type="molecule type" value="Genomic_DNA"/>
</dbReference>
<dbReference type="OrthoDB" id="8727862at2"/>
<dbReference type="Pfam" id="PF00593">
    <property type="entry name" value="TonB_dep_Rec_b-barrel"/>
    <property type="match status" value="1"/>
</dbReference>
<evidence type="ECO:0000256" key="2">
    <source>
        <dbReference type="ARBA" id="ARBA00022448"/>
    </source>
</evidence>
<dbReference type="SUPFAM" id="SSF56935">
    <property type="entry name" value="Porins"/>
    <property type="match status" value="1"/>
</dbReference>
<dbReference type="PANTHER" id="PTHR40980:SF4">
    <property type="entry name" value="TONB-DEPENDENT RECEPTOR-LIKE BETA-BARREL DOMAIN-CONTAINING PROTEIN"/>
    <property type="match status" value="1"/>
</dbReference>